<keyword evidence="2" id="KW-1185">Reference proteome</keyword>
<dbReference type="SUPFAM" id="SSF52047">
    <property type="entry name" value="RNI-like"/>
    <property type="match status" value="1"/>
</dbReference>
<dbReference type="OrthoDB" id="10315685at2759"/>
<protein>
    <submittedName>
        <fullName evidence="1">7821_t:CDS:1</fullName>
    </submittedName>
</protein>
<evidence type="ECO:0000313" key="1">
    <source>
        <dbReference type="EMBL" id="CAG8511555.1"/>
    </source>
</evidence>
<sequence length="358" mass="41731">MASALPDIVLRQILSFVKEGPQVDYIEISRRLNYDFIDYQNYNDGLDTIRACLQVSRYWRAIGIPVYWNSPGFTHLPTFDTLMSFITQDDVKQSSGIQNINLFPFPVRQHITTPYPYYIRELDMYFLHAGIHQWLRETGVSDGIATPKYYILLQAILSMFSRYDVRLDSLAYPFVEFGTDDMKSWFAQASLRKVLLSSAFFLPPGNVLLLNACRKVEDFSIFYWQTRTHESTGNVTDDVVKFIKNQKRLQSIHIRGNTLTPYEINQLGKAIFSAGDTLRYIHFEHMAFNDFVWNGVEKCVKLEILTFTRCKDVVSIQPLIHAKLLKLKRVEVKETTGVPLRAWADRFNRRAKRIRHSM</sequence>
<dbReference type="InterPro" id="IPR032675">
    <property type="entry name" value="LRR_dom_sf"/>
</dbReference>
<proteinExistence type="predicted"/>
<organism evidence="1 2">
    <name type="scientific">Paraglomus brasilianum</name>
    <dbReference type="NCBI Taxonomy" id="144538"/>
    <lineage>
        <taxon>Eukaryota</taxon>
        <taxon>Fungi</taxon>
        <taxon>Fungi incertae sedis</taxon>
        <taxon>Mucoromycota</taxon>
        <taxon>Glomeromycotina</taxon>
        <taxon>Glomeromycetes</taxon>
        <taxon>Paraglomerales</taxon>
        <taxon>Paraglomeraceae</taxon>
        <taxon>Paraglomus</taxon>
    </lineage>
</organism>
<evidence type="ECO:0000313" key="2">
    <source>
        <dbReference type="Proteomes" id="UP000789739"/>
    </source>
</evidence>
<name>A0A9N8ZYG9_9GLOM</name>
<reference evidence="1" key="1">
    <citation type="submission" date="2021-06" db="EMBL/GenBank/DDBJ databases">
        <authorList>
            <person name="Kallberg Y."/>
            <person name="Tangrot J."/>
            <person name="Rosling A."/>
        </authorList>
    </citation>
    <scope>NUCLEOTIDE SEQUENCE</scope>
    <source>
        <strain evidence="1">BR232B</strain>
    </source>
</reference>
<comment type="caution">
    <text evidence="1">The sequence shown here is derived from an EMBL/GenBank/DDBJ whole genome shotgun (WGS) entry which is preliminary data.</text>
</comment>
<dbReference type="Proteomes" id="UP000789739">
    <property type="component" value="Unassembled WGS sequence"/>
</dbReference>
<dbReference type="EMBL" id="CAJVPI010000273">
    <property type="protein sequence ID" value="CAG8511555.1"/>
    <property type="molecule type" value="Genomic_DNA"/>
</dbReference>
<accession>A0A9N8ZYG9</accession>
<dbReference type="AlphaFoldDB" id="A0A9N8ZYG9"/>
<dbReference type="Gene3D" id="3.80.10.10">
    <property type="entry name" value="Ribonuclease Inhibitor"/>
    <property type="match status" value="1"/>
</dbReference>
<gene>
    <name evidence="1" type="ORF">PBRASI_LOCUS3139</name>
</gene>